<comment type="subcellular location">
    <subcellularLocation>
        <location evidence="1 3">Nucleus</location>
        <location evidence="1 3">Nucleolus</location>
    </subcellularLocation>
</comment>
<evidence type="ECO:0000256" key="1">
    <source>
        <dbReference type="ARBA" id="ARBA00004604"/>
    </source>
</evidence>
<dbReference type="OrthoDB" id="407658at2759"/>
<keyword evidence="5" id="KW-1185">Reference proteome</keyword>
<dbReference type="AlphaFoldDB" id="A0A0F9W9Z3"/>
<gene>
    <name evidence="4" type="ORF">AAJ76_7300016333</name>
</gene>
<comment type="similarity">
    <text evidence="3">Belongs to the RPF2 family.</text>
</comment>
<protein>
    <recommendedName>
        <fullName evidence="3">Ribosome production factor 2 homolog</fullName>
    </recommendedName>
    <alternativeName>
        <fullName evidence="3">Ribosome biogenesis protein RPF2 homolog</fullName>
    </alternativeName>
</protein>
<comment type="caution">
    <text evidence="4">The sequence shown here is derived from an EMBL/GenBank/DDBJ whole genome shotgun (WGS) entry which is preliminary data.</text>
</comment>
<dbReference type="EMBL" id="JPQZ01000073">
    <property type="protein sequence ID" value="KKO74431.1"/>
    <property type="molecule type" value="Genomic_DNA"/>
</dbReference>
<evidence type="ECO:0000256" key="2">
    <source>
        <dbReference type="ARBA" id="ARBA00023242"/>
    </source>
</evidence>
<reference evidence="4 5" key="1">
    <citation type="journal article" date="2015" name="Environ. Microbiol.">
        <title>Genome analyses suggest the presence of polyploidy and recent human-driven expansions in eight global populations of the honeybee pathogen Nosema ceranae.</title>
        <authorList>
            <person name="Pelin A."/>
            <person name="Selman M."/>
            <person name="Aris-Brosou S."/>
            <person name="Farinelli L."/>
            <person name="Corradi N."/>
        </authorList>
    </citation>
    <scope>NUCLEOTIDE SEQUENCE [LARGE SCALE GENOMIC DNA]</scope>
    <source>
        <strain evidence="4 5">PA08 1199</strain>
    </source>
</reference>
<dbReference type="VEuPathDB" id="MicrosporidiaDB:AAJ76_7300016333"/>
<evidence type="ECO:0000313" key="5">
    <source>
        <dbReference type="Proteomes" id="UP000034350"/>
    </source>
</evidence>
<dbReference type="VEuPathDB" id="MicrosporidiaDB:G9O61_00g021570"/>
<dbReference type="PANTHER" id="PTHR12728">
    <property type="entry name" value="BRIX DOMAIN CONTAINING PROTEIN"/>
    <property type="match status" value="1"/>
</dbReference>
<dbReference type="GO" id="GO:0019843">
    <property type="term" value="F:rRNA binding"/>
    <property type="evidence" value="ECO:0007669"/>
    <property type="project" value="UniProtKB-UniRule"/>
</dbReference>
<dbReference type="VEuPathDB" id="MicrosporidiaDB:NCER_101927"/>
<dbReference type="GO" id="GO:0005730">
    <property type="term" value="C:nucleolus"/>
    <property type="evidence" value="ECO:0007669"/>
    <property type="project" value="UniProtKB-SubCell"/>
</dbReference>
<keyword evidence="2 3" id="KW-0539">Nucleus</keyword>
<dbReference type="GeneID" id="36321298"/>
<name>A0A0F9W9Z3_9MICR</name>
<organism evidence="4 5">
    <name type="scientific">Vairimorpha ceranae</name>
    <dbReference type="NCBI Taxonomy" id="40302"/>
    <lineage>
        <taxon>Eukaryota</taxon>
        <taxon>Fungi</taxon>
        <taxon>Fungi incertae sedis</taxon>
        <taxon>Microsporidia</taxon>
        <taxon>Nosematidae</taxon>
        <taxon>Vairimorpha</taxon>
    </lineage>
</organism>
<dbReference type="RefSeq" id="XP_024330173.1">
    <property type="nucleotide sequence ID" value="XM_024476345.1"/>
</dbReference>
<sequence>MSKRNNLISIVTSKKHKEIQNIFTKIRANSIILNRERLTDPFKQYNLIEKILKTHEAKLFITFTSSHIILGRSFNNEIIDMLKFKIKHYEKSFKGTVSAELNMKYTILLININDKRIENLFIDLLNMKSSKICLQNIKYTWVITNIKGIFIIKYCRILENNDLEDVGPCFELELEDKYHCTEETYKKSLGKIEKKNKNITKNQFNDEIGILHIDKQDLREIKTRKYKK</sequence>
<dbReference type="GO" id="GO:0000463">
    <property type="term" value="P:maturation of LSU-rRNA from tricistronic rRNA transcript (SSU-rRNA, 5.8S rRNA, LSU-rRNA)"/>
    <property type="evidence" value="ECO:0007669"/>
    <property type="project" value="TreeGrafter"/>
</dbReference>
<dbReference type="PANTHER" id="PTHR12728:SF0">
    <property type="entry name" value="RIBOSOME PRODUCTION FACTOR 2 HOMOLOG"/>
    <property type="match status" value="1"/>
</dbReference>
<dbReference type="GO" id="GO:0000027">
    <property type="term" value="P:ribosomal large subunit assembly"/>
    <property type="evidence" value="ECO:0007669"/>
    <property type="project" value="InterPro"/>
</dbReference>
<proteinExistence type="inferred from homology"/>
<accession>A0A0F9W9Z3</accession>
<evidence type="ECO:0000313" key="4">
    <source>
        <dbReference type="EMBL" id="KKO74431.1"/>
    </source>
</evidence>
<evidence type="ECO:0000256" key="3">
    <source>
        <dbReference type="RuleBase" id="RU367086"/>
    </source>
</evidence>
<dbReference type="InterPro" id="IPR039770">
    <property type="entry name" value="Rpf2"/>
</dbReference>
<dbReference type="Proteomes" id="UP000034350">
    <property type="component" value="Unassembled WGS sequence"/>
</dbReference>